<feature type="compositionally biased region" description="Basic and acidic residues" evidence="1">
    <location>
        <begin position="329"/>
        <end position="344"/>
    </location>
</feature>
<gene>
    <name evidence="3" type="ORF">KUF71_021588</name>
</gene>
<dbReference type="Gene3D" id="3.40.220.10">
    <property type="entry name" value="Leucine Aminopeptidase, subunit E, domain 1"/>
    <property type="match status" value="1"/>
</dbReference>
<sequence>MDLAIRLCLMFASKFLHDSIRSLCSLNRGAPSITSPRICGTTTTSSRGSSSSSSGASSMAGEDILEEQGDLFSAPPTTSLAHCVSSDLKMGAGIAVLFRRKFGRVEYLKNQEKSVGEVAYLRDGPRFIFYLITKQWFYDKPTLTTLLRSLLEMRDLCDRFGVRKLAMPRIGCGLDGLQWPIVYEMITEVFSHRGMEVTIYTLPDRISLTPKSFTPNLLRTQEKIRNSFEPRRPFSLPARFMASKRKMDSYPSDDEYDTPKKRLKKGSDGDGMYHTDDSLSQPSTKRVHPDHEDEHTNDEDYHGAQHSNVRREKKTTNSPWSKPFSNSQEYKKEFWSTPQRKRDSIPFLDTEEERYTCYAKKSSHQISDSDEKEKSSSEEEHSSEEEKYSKQRHRSKRQMSHLQGFSDFDGDSEKEVKLKDSNRRKEPKSRDSSESKEKKSRASSRSKERKDKDSSKSKERKNKDSSRSKERKIRDSSSSKERKSRDSSRSKERKSRDSSRSKERKNRDSSKSKEMKNRDSSRSKERKSGGSSRSRERKSVDSDKNKGKKSRKSSTSRERKYKESRERRAQKSCDSSESESEEYGYSNKTPFKNCQPSDQSDDESIPTKTGKKYHRCEESSSEGSKKISLRKILTRTQRGRQSSSETEYSESREEKKVVKKYPALNISLLKSVLKGGMYSDKQKSDGNVKNRLSLNVKPN</sequence>
<dbReference type="PANTHER" id="PTHR12521:SF0">
    <property type="entry name" value="ADP-RIBOSE GLYCOHYDROLASE OARD1"/>
    <property type="match status" value="1"/>
</dbReference>
<evidence type="ECO:0000256" key="1">
    <source>
        <dbReference type="SAM" id="MobiDB-lite"/>
    </source>
</evidence>
<feature type="compositionally biased region" description="Polar residues" evidence="1">
    <location>
        <begin position="689"/>
        <end position="699"/>
    </location>
</feature>
<feature type="compositionally biased region" description="Polar residues" evidence="1">
    <location>
        <begin position="316"/>
        <end position="328"/>
    </location>
</feature>
<evidence type="ECO:0000259" key="2">
    <source>
        <dbReference type="PROSITE" id="PS51154"/>
    </source>
</evidence>
<feature type="compositionally biased region" description="Basic and acidic residues" evidence="1">
    <location>
        <begin position="411"/>
        <end position="437"/>
    </location>
</feature>
<comment type="caution">
    <text evidence="3">The sequence shown here is derived from an EMBL/GenBank/DDBJ whole genome shotgun (WGS) entry which is preliminary data.</text>
</comment>
<feature type="compositionally biased region" description="Basic and acidic residues" evidence="1">
    <location>
        <begin position="257"/>
        <end position="277"/>
    </location>
</feature>
<protein>
    <submittedName>
        <fullName evidence="3">ADP-ribose glycohydrolase OARD1</fullName>
    </submittedName>
</protein>
<evidence type="ECO:0000313" key="4">
    <source>
        <dbReference type="Proteomes" id="UP001219518"/>
    </source>
</evidence>
<accession>A0AAE1LA31</accession>
<feature type="compositionally biased region" description="Polar residues" evidence="1">
    <location>
        <begin position="586"/>
        <end position="598"/>
    </location>
</feature>
<dbReference type="InterPro" id="IPR002589">
    <property type="entry name" value="Macro_dom"/>
</dbReference>
<proteinExistence type="predicted"/>
<dbReference type="AlphaFoldDB" id="A0AAE1LA31"/>
<feature type="compositionally biased region" description="Basic and acidic residues" evidence="1">
    <location>
        <begin position="445"/>
        <end position="545"/>
    </location>
</feature>
<feature type="region of interest" description="Disordered" evidence="1">
    <location>
        <begin position="677"/>
        <end position="699"/>
    </location>
</feature>
<reference evidence="3" key="1">
    <citation type="submission" date="2021-07" db="EMBL/GenBank/DDBJ databases">
        <authorList>
            <person name="Catto M.A."/>
            <person name="Jacobson A."/>
            <person name="Kennedy G."/>
            <person name="Labadie P."/>
            <person name="Hunt B.G."/>
            <person name="Srinivasan R."/>
        </authorList>
    </citation>
    <scope>NUCLEOTIDE SEQUENCE</scope>
    <source>
        <strain evidence="3">PL_HMW_Pooled</strain>
        <tissue evidence="3">Head</tissue>
    </source>
</reference>
<dbReference type="GO" id="GO:0140291">
    <property type="term" value="P:peptidyl-glutamate ADP-deribosylation"/>
    <property type="evidence" value="ECO:0007669"/>
    <property type="project" value="TreeGrafter"/>
</dbReference>
<dbReference type="CDD" id="cd02901">
    <property type="entry name" value="Macro_Poa1p-like"/>
    <property type="match status" value="1"/>
</dbReference>
<feature type="region of interest" description="Disordered" evidence="1">
    <location>
        <begin position="245"/>
        <end position="660"/>
    </location>
</feature>
<dbReference type="SMART" id="SM00506">
    <property type="entry name" value="A1pp"/>
    <property type="match status" value="1"/>
</dbReference>
<feature type="compositionally biased region" description="Basic residues" evidence="1">
    <location>
        <begin position="390"/>
        <end position="399"/>
    </location>
</feature>
<dbReference type="PROSITE" id="PS51154">
    <property type="entry name" value="MACRO"/>
    <property type="match status" value="1"/>
</dbReference>
<reference evidence="3" key="2">
    <citation type="journal article" date="2023" name="BMC Genomics">
        <title>Pest status, molecular evolution, and epigenetic factors derived from the genome assembly of Frankliniella fusca, a thysanopteran phytovirus vector.</title>
        <authorList>
            <person name="Catto M.A."/>
            <person name="Labadie P.E."/>
            <person name="Jacobson A.L."/>
            <person name="Kennedy G.G."/>
            <person name="Srinivasan R."/>
            <person name="Hunt B.G."/>
        </authorList>
    </citation>
    <scope>NUCLEOTIDE SEQUENCE</scope>
    <source>
        <strain evidence="3">PL_HMW_Pooled</strain>
    </source>
</reference>
<feature type="compositionally biased region" description="Basic and acidic residues" evidence="1">
    <location>
        <begin position="555"/>
        <end position="571"/>
    </location>
</feature>
<evidence type="ECO:0000313" key="3">
    <source>
        <dbReference type="EMBL" id="KAK3912018.1"/>
    </source>
</evidence>
<name>A0AAE1LA31_9NEOP</name>
<feature type="domain" description="Macro" evidence="2">
    <location>
        <begin position="51"/>
        <end position="206"/>
    </location>
</feature>
<dbReference type="EMBL" id="JAHWGI010000289">
    <property type="protein sequence ID" value="KAK3912018.1"/>
    <property type="molecule type" value="Genomic_DNA"/>
</dbReference>
<feature type="compositionally biased region" description="Basic and acidic residues" evidence="1">
    <location>
        <begin position="367"/>
        <end position="389"/>
    </location>
</feature>
<keyword evidence="4" id="KW-1185">Reference proteome</keyword>
<feature type="compositionally biased region" description="Basic and acidic residues" evidence="1">
    <location>
        <begin position="287"/>
        <end position="303"/>
    </location>
</feature>
<feature type="compositionally biased region" description="Low complexity" evidence="1">
    <location>
        <begin position="40"/>
        <end position="58"/>
    </location>
</feature>
<dbReference type="Proteomes" id="UP001219518">
    <property type="component" value="Unassembled WGS sequence"/>
</dbReference>
<dbReference type="InterPro" id="IPR050892">
    <property type="entry name" value="ADP-ribose_metab_enzymes"/>
</dbReference>
<dbReference type="PANTHER" id="PTHR12521">
    <property type="entry name" value="PROTEIN C6ORF130"/>
    <property type="match status" value="1"/>
</dbReference>
<feature type="region of interest" description="Disordered" evidence="1">
    <location>
        <begin position="37"/>
        <end position="59"/>
    </location>
</feature>
<dbReference type="SUPFAM" id="SSF52949">
    <property type="entry name" value="Macro domain-like"/>
    <property type="match status" value="1"/>
</dbReference>
<organism evidence="3 4">
    <name type="scientific">Frankliniella fusca</name>
    <dbReference type="NCBI Taxonomy" id="407009"/>
    <lineage>
        <taxon>Eukaryota</taxon>
        <taxon>Metazoa</taxon>
        <taxon>Ecdysozoa</taxon>
        <taxon>Arthropoda</taxon>
        <taxon>Hexapoda</taxon>
        <taxon>Insecta</taxon>
        <taxon>Pterygota</taxon>
        <taxon>Neoptera</taxon>
        <taxon>Paraneoptera</taxon>
        <taxon>Thysanoptera</taxon>
        <taxon>Terebrantia</taxon>
        <taxon>Thripoidea</taxon>
        <taxon>Thripidae</taxon>
        <taxon>Frankliniella</taxon>
    </lineage>
</organism>
<dbReference type="InterPro" id="IPR043472">
    <property type="entry name" value="Macro_dom-like"/>
</dbReference>